<dbReference type="GO" id="GO:0006865">
    <property type="term" value="P:amino acid transport"/>
    <property type="evidence" value="ECO:0007669"/>
    <property type="project" value="UniProtKB-KW"/>
</dbReference>
<keyword evidence="3 5" id="KW-0732">Signal</keyword>
<reference evidence="7" key="1">
    <citation type="submission" date="2021-10" db="EMBL/GenBank/DDBJ databases">
        <title>The diversity and Nitrogen Metabolism of Culturable Nitrate-Utilizing Bacteria Within the Oxygen Minimum Zone of the Changjiang (Yangtze River)Estuary.</title>
        <authorList>
            <person name="Zhang D."/>
            <person name="Zheng J."/>
            <person name="Liu S."/>
            <person name="He W."/>
        </authorList>
    </citation>
    <scope>NUCLEOTIDE SEQUENCE</scope>
    <source>
        <strain evidence="7">FXH-223</strain>
    </source>
</reference>
<dbReference type="InterPro" id="IPR000709">
    <property type="entry name" value="Leu_Ile_Val-bd"/>
</dbReference>
<dbReference type="CDD" id="cd19980">
    <property type="entry name" value="PBP1_ABC_ligand_binding-like"/>
    <property type="match status" value="1"/>
</dbReference>
<comment type="caution">
    <text evidence="7">The sequence shown here is derived from an EMBL/GenBank/DDBJ whole genome shotgun (WGS) entry which is preliminary data.</text>
</comment>
<gene>
    <name evidence="7" type="ORF">LL252_10525</name>
</gene>
<evidence type="ECO:0000256" key="2">
    <source>
        <dbReference type="ARBA" id="ARBA00022448"/>
    </source>
</evidence>
<dbReference type="PANTHER" id="PTHR30483">
    <property type="entry name" value="LEUCINE-SPECIFIC-BINDING PROTEIN"/>
    <property type="match status" value="1"/>
</dbReference>
<dbReference type="SUPFAM" id="SSF53822">
    <property type="entry name" value="Periplasmic binding protein-like I"/>
    <property type="match status" value="1"/>
</dbReference>
<name>A0A9Q3UPB9_9GAMM</name>
<feature type="signal peptide" evidence="5">
    <location>
        <begin position="1"/>
        <end position="18"/>
    </location>
</feature>
<keyword evidence="2" id="KW-0813">Transport</keyword>
<dbReference type="InterPro" id="IPR051010">
    <property type="entry name" value="BCAA_transport"/>
</dbReference>
<dbReference type="EMBL" id="JAJGNA010000011">
    <property type="protein sequence ID" value="MCC4309004.1"/>
    <property type="molecule type" value="Genomic_DNA"/>
</dbReference>
<protein>
    <submittedName>
        <fullName evidence="7">Penicillin-binding protein activator</fullName>
    </submittedName>
</protein>
<dbReference type="RefSeq" id="WP_228233972.1">
    <property type="nucleotide sequence ID" value="NZ_ARXL01000044.1"/>
</dbReference>
<dbReference type="InterPro" id="IPR028082">
    <property type="entry name" value="Peripla_BP_I"/>
</dbReference>
<dbReference type="Proteomes" id="UP001108027">
    <property type="component" value="Unassembled WGS sequence"/>
</dbReference>
<proteinExistence type="inferred from homology"/>
<dbReference type="AlphaFoldDB" id="A0A9Q3UPB9"/>
<evidence type="ECO:0000313" key="8">
    <source>
        <dbReference type="Proteomes" id="UP001108027"/>
    </source>
</evidence>
<dbReference type="Pfam" id="PF13458">
    <property type="entry name" value="Peripla_BP_6"/>
    <property type="match status" value="1"/>
</dbReference>
<dbReference type="Gene3D" id="3.40.50.2300">
    <property type="match status" value="2"/>
</dbReference>
<evidence type="ECO:0000256" key="3">
    <source>
        <dbReference type="ARBA" id="ARBA00022729"/>
    </source>
</evidence>
<feature type="domain" description="Leucine-binding protein" evidence="6">
    <location>
        <begin position="25"/>
        <end position="364"/>
    </location>
</feature>
<organism evidence="7 8">
    <name type="scientific">Alloalcanivorax marinus</name>
    <dbReference type="NCBI Taxonomy" id="1177169"/>
    <lineage>
        <taxon>Bacteria</taxon>
        <taxon>Pseudomonadati</taxon>
        <taxon>Pseudomonadota</taxon>
        <taxon>Gammaproteobacteria</taxon>
        <taxon>Oceanospirillales</taxon>
        <taxon>Alcanivoracaceae</taxon>
        <taxon>Alloalcanivorax</taxon>
    </lineage>
</organism>
<evidence type="ECO:0000256" key="5">
    <source>
        <dbReference type="SAM" id="SignalP"/>
    </source>
</evidence>
<dbReference type="InterPro" id="IPR028081">
    <property type="entry name" value="Leu-bd"/>
</dbReference>
<keyword evidence="8" id="KW-1185">Reference proteome</keyword>
<feature type="chain" id="PRO_5040153651" evidence="5">
    <location>
        <begin position="19"/>
        <end position="386"/>
    </location>
</feature>
<sequence>MRKLILAPIMATAVMASAAAPAQDTVKIGLIQPLTGSVAYNGTADANGARLAVKERNAAGGVLGKPVELIIEDGQCSPANSVNAAEKLIQRDRVVALVGAFCSSATSAVMPVARKYKTPFLTGVSSEASLTEKGNPYFFRSAETDALLGKAFSRLIVDNLGLKKVAYIGVNDDWGRGSAKAFEQELSSHGVETAMIEYFNHGATDFYTLLTKLRGSGADGVFVAAETQDGSTLVKQIKQFGIDMDVFGVGSWATSDFIKITGDAAEGIYAAVPYVSNLPGERNQRFVKDYSAAYDHAPGKYAAAGYNSLNIMMDAIDRAGGTDASAIVDGLHATDYEAPNGRYRFTRDGQGYGFDAALVQIRDGHTDVVATTRIADPRADGAKDGQ</sequence>
<evidence type="ECO:0000256" key="1">
    <source>
        <dbReference type="ARBA" id="ARBA00010062"/>
    </source>
</evidence>
<dbReference type="PRINTS" id="PR00337">
    <property type="entry name" value="LEUILEVALBP"/>
</dbReference>
<evidence type="ECO:0000313" key="7">
    <source>
        <dbReference type="EMBL" id="MCC4309004.1"/>
    </source>
</evidence>
<evidence type="ECO:0000259" key="6">
    <source>
        <dbReference type="Pfam" id="PF13458"/>
    </source>
</evidence>
<evidence type="ECO:0000256" key="4">
    <source>
        <dbReference type="ARBA" id="ARBA00022970"/>
    </source>
</evidence>
<keyword evidence="4" id="KW-0029">Amino-acid transport</keyword>
<dbReference type="PANTHER" id="PTHR30483:SF6">
    <property type="entry name" value="PERIPLASMIC BINDING PROTEIN OF ABC TRANSPORTER FOR NATURAL AMINO ACIDS"/>
    <property type="match status" value="1"/>
</dbReference>
<accession>A0A9Q3UPB9</accession>
<comment type="similarity">
    <text evidence="1">Belongs to the leucine-binding protein family.</text>
</comment>